<dbReference type="Pfam" id="PF13946">
    <property type="entry name" value="DUF4214"/>
    <property type="match status" value="1"/>
</dbReference>
<keyword evidence="6" id="KW-1185">Reference proteome</keyword>
<feature type="domain" description="DUF4214" evidence="4">
    <location>
        <begin position="668"/>
        <end position="719"/>
    </location>
</feature>
<reference evidence="5 6" key="1">
    <citation type="submission" date="2015-11" db="EMBL/GenBank/DDBJ databases">
        <authorList>
            <person name="Sahl J."/>
            <person name="Wagner D."/>
            <person name="Keim P."/>
        </authorList>
    </citation>
    <scope>NUCLEOTIDE SEQUENCE [LARGE SCALE GENOMIC DNA]</scope>
    <source>
        <strain evidence="5 6">BDU18</strain>
    </source>
</reference>
<feature type="domain" description="Methyltransferase FkbM" evidence="3">
    <location>
        <begin position="16"/>
        <end position="175"/>
    </location>
</feature>
<gene>
    <name evidence="5" type="ORF">WS72_03995</name>
</gene>
<evidence type="ECO:0000256" key="1">
    <source>
        <dbReference type="SAM" id="Coils"/>
    </source>
</evidence>
<evidence type="ECO:0008006" key="7">
    <source>
        <dbReference type="Google" id="ProtNLM"/>
    </source>
</evidence>
<feature type="compositionally biased region" description="Basic and acidic residues" evidence="2">
    <location>
        <begin position="605"/>
        <end position="617"/>
    </location>
</feature>
<keyword evidence="1" id="KW-0175">Coiled coil</keyword>
<dbReference type="EMBL" id="LNJQ01000001">
    <property type="protein sequence ID" value="KWZ42126.1"/>
    <property type="molecule type" value="Genomic_DNA"/>
</dbReference>
<feature type="coiled-coil region" evidence="1">
    <location>
        <begin position="538"/>
        <end position="575"/>
    </location>
</feature>
<accession>A0ABR5TAT9</accession>
<feature type="coiled-coil region" evidence="1">
    <location>
        <begin position="279"/>
        <end position="317"/>
    </location>
</feature>
<evidence type="ECO:0000259" key="3">
    <source>
        <dbReference type="Pfam" id="PF05050"/>
    </source>
</evidence>
<evidence type="ECO:0000313" key="6">
    <source>
        <dbReference type="Proteomes" id="UP000070255"/>
    </source>
</evidence>
<dbReference type="InterPro" id="IPR052514">
    <property type="entry name" value="SAM-dependent_MTase"/>
</dbReference>
<sequence>MLWRALGGIESGFYIDIGAHHPVIDSVSKAFYERGWRGIHVEPTAHYADLLSRDRPDEVIVQAALSDRHGTIAFHEMSGLSTGKAEIAQRHRECGIESREIHVPCLQLDDIFAQAGKRDIHWLKIDVEGMEQLVLRGWRCPMLPWIVVIESTLPTLPDENWEEWEPLLLEKGYRFVYFDGLNRFYISSQHLELETAFRASPNVFDGFSFHGDSSAPYCDYVNEMHRKQEQELGARIESLNGTISSLRGDLDCREQARQDLIRQHDAREKELSNGLVSLAEEAQRDRQSLSETFAAREQDLTNQLQATRAQLDALVERSAAREASLSEQLATARNDGQREQQALLRELHDSECAHRNALTQLSAEMIERERALSNQVVEITRSAEQRTQSLFAELFAREKSHSEKLAQLQRDMGDRIASLTDAHGIRERELRERTEVMRTERDIAVREWEERERALLRDLRARETAHTTSIAQSRREFDEYAARLTAAHDQRQQYLTEQIESLRHEKSRLMEHWDDYRLEAGKNQAASDEAKCALLSKIAELEQQVQSAKLANAALDDEIAQLKHIEAEIDALSRTMWWRAMTPVRALAGVFGARLALPSRRPSMARREPIERSRPLVDESDTGPSRHRGDDVEHASVALPLSDVNPLNQSIELGDFMKAIEHIDQLLDLAGSDFVEAVYRVLLNRSTDAEGMNYYLGRLRSGYGKQNVIAQVAQSPEAKIHRVRIPGLDNLVRMQKRSRHWLWGRFCRQASLVAQVQRLEYVVDRHEQRMDVRLLAMERGLHAIVERLERLKNETVATHNNALSPSGTGVEAADIEKTQMASIIGGLVLPVDGTPKELMIALEEKIAASREAASFAR</sequence>
<protein>
    <recommendedName>
        <fullName evidence="7">FkbM family methyltransferase</fullName>
    </recommendedName>
</protein>
<evidence type="ECO:0000259" key="4">
    <source>
        <dbReference type="Pfam" id="PF13946"/>
    </source>
</evidence>
<dbReference type="PANTHER" id="PTHR34203">
    <property type="entry name" value="METHYLTRANSFERASE, FKBM FAMILY PROTEIN"/>
    <property type="match status" value="1"/>
</dbReference>
<dbReference type="InterPro" id="IPR025282">
    <property type="entry name" value="DUF4214"/>
</dbReference>
<dbReference type="SUPFAM" id="SSF53335">
    <property type="entry name" value="S-adenosyl-L-methionine-dependent methyltransferases"/>
    <property type="match status" value="1"/>
</dbReference>
<dbReference type="PANTHER" id="PTHR34203:SF15">
    <property type="entry name" value="SLL1173 PROTEIN"/>
    <property type="match status" value="1"/>
</dbReference>
<feature type="region of interest" description="Disordered" evidence="2">
    <location>
        <begin position="602"/>
        <end position="631"/>
    </location>
</feature>
<dbReference type="Pfam" id="PF05050">
    <property type="entry name" value="Methyltransf_21"/>
    <property type="match status" value="1"/>
</dbReference>
<evidence type="ECO:0000256" key="2">
    <source>
        <dbReference type="SAM" id="MobiDB-lite"/>
    </source>
</evidence>
<dbReference type="Gene3D" id="3.40.50.150">
    <property type="entry name" value="Vaccinia Virus protein VP39"/>
    <property type="match status" value="1"/>
</dbReference>
<comment type="caution">
    <text evidence="5">The sequence shown here is derived from an EMBL/GenBank/DDBJ whole genome shotgun (WGS) entry which is preliminary data.</text>
</comment>
<dbReference type="Proteomes" id="UP000070255">
    <property type="component" value="Unassembled WGS sequence"/>
</dbReference>
<dbReference type="InterPro" id="IPR029063">
    <property type="entry name" value="SAM-dependent_MTases_sf"/>
</dbReference>
<dbReference type="NCBIfam" id="TIGR01444">
    <property type="entry name" value="fkbM_fam"/>
    <property type="match status" value="1"/>
</dbReference>
<name>A0ABR5TAT9_9BURK</name>
<proteinExistence type="predicted"/>
<organism evidence="5 6">
    <name type="scientific">Burkholderia savannae</name>
    <dbReference type="NCBI Taxonomy" id="1637837"/>
    <lineage>
        <taxon>Bacteria</taxon>
        <taxon>Pseudomonadati</taxon>
        <taxon>Pseudomonadota</taxon>
        <taxon>Betaproteobacteria</taxon>
        <taxon>Burkholderiales</taxon>
        <taxon>Burkholderiaceae</taxon>
        <taxon>Burkholderia</taxon>
        <taxon>pseudomallei group</taxon>
    </lineage>
</organism>
<dbReference type="InterPro" id="IPR006342">
    <property type="entry name" value="FkbM_mtfrase"/>
</dbReference>
<evidence type="ECO:0000313" key="5">
    <source>
        <dbReference type="EMBL" id="KWZ42126.1"/>
    </source>
</evidence>